<feature type="region of interest" description="Disordered" evidence="1">
    <location>
        <begin position="798"/>
        <end position="853"/>
    </location>
</feature>
<comment type="caution">
    <text evidence="2">The sequence shown here is derived from an EMBL/GenBank/DDBJ whole genome shotgun (WGS) entry which is preliminary data.</text>
</comment>
<feature type="compositionally biased region" description="Basic and acidic residues" evidence="1">
    <location>
        <begin position="456"/>
        <end position="469"/>
    </location>
</feature>
<sequence>MPASLELDYDRGPPSTSAAGQRQFKKHKPLPRPNSVRGRGPDVSPSKHPKLDLVIDASTSVSGSQISSPRTVKRQPNRVETAFELPPTPPTHSRTSSSTHSVLPSSPTLPEDPVRTPKGAPALPPTTPPDQRSPPTPDVTPPQPASRPKALRPHLGDRGASRIATVESRTDSFRTAREEPFSSEEEDGQSTIRPALASGRTSQATVRKTSDNANGIIPHPKVLDMALARLAAPSEDSYTPRTRGELAQFDGGWGSPGDVELEWDDTLDKTVTVRKRQHGSPMTQSKERKDVVEDTNIVGSNNATKAARQMALSDKASPKSSKSHTSRATRSSSGPSNSDSSVTTSQQRSSGVSSRSVTSTVVEAFLVDTPQKPQRERTLRHVRKHHSLREPVERPVEPVAAPIERGRPSRPPVANTRPERGRHDSYSSTMTVSSVSSGKARREVWKNGGIPVVVVPDRRSSRSRSREPSLRSTSSRRSKRTQSMSSAPLDVSAAKENGPIFERPSRRPRAHSLSDSSDTRTIDFPPAIPVRSSSLSAPTSRNTSRAGSMTADSARARDAVRQHVQPANQELLPAAPSIPDEPQQVKQEQDEPQQDAPRNENPKQLLSPALLSPPQFTSPKPDSESDGRVESDRQDDALSARRFSSRNTPFSVISVETNGTAPEVSEALAVHMYSHQNSSLLMVNHSARPSEVSEIMRQDKELQNVGEQPIITTTGPDGEAPVTPPQPQFSLDDVDSPLRNPRAPPEPPTEPPAIIFTSATPSGVTPTPDRAIALGNYFEAMAEKPARRPSLVHRAFSRHGRHSAPYPPNASRSQGFLKRSFSLTRRRSSSRDRGLSPNRNYPQEDDVPPEENKLHPFWRPQWWEDEDEDEYDNWDKEDRDRPRGRDDLAGEHLRYPLVDNRPPKLKRRFSDKIKRTFAVMPIRDDEVYPADNGNGPERRTIRRTPSGNLRVMRRRNSASSLRRRFTQHGRPYTAPDEESHRGFWRGNSVQKRDRPEGHRRFSLSGPLEEIQRLPRRFSEKRREKRHQELRQKISGPKDVRDGVEDMIRSANLLRESTTQRFV</sequence>
<evidence type="ECO:0000313" key="3">
    <source>
        <dbReference type="Proteomes" id="UP000029964"/>
    </source>
</evidence>
<feature type="compositionally biased region" description="Polar residues" evidence="1">
    <location>
        <begin position="57"/>
        <end position="70"/>
    </location>
</feature>
<dbReference type="HOGENOM" id="CLU_006594_0_0_1"/>
<dbReference type="AlphaFoldDB" id="A0A086T901"/>
<dbReference type="EMBL" id="JPKY01000026">
    <property type="protein sequence ID" value="KFH45833.1"/>
    <property type="molecule type" value="Genomic_DNA"/>
</dbReference>
<feature type="region of interest" description="Disordered" evidence="1">
    <location>
        <begin position="234"/>
        <end position="645"/>
    </location>
</feature>
<feature type="region of interest" description="Disordered" evidence="1">
    <location>
        <begin position="1015"/>
        <end position="1036"/>
    </location>
</feature>
<protein>
    <submittedName>
        <fullName evidence="2">Uncharacterized protein</fullName>
    </submittedName>
</protein>
<feature type="compositionally biased region" description="Basic residues" evidence="1">
    <location>
        <begin position="956"/>
        <end position="967"/>
    </location>
</feature>
<feature type="compositionally biased region" description="Polar residues" evidence="1">
    <location>
        <begin position="531"/>
        <end position="551"/>
    </location>
</feature>
<keyword evidence="3" id="KW-1185">Reference proteome</keyword>
<feature type="compositionally biased region" description="Low complexity" evidence="1">
    <location>
        <begin position="91"/>
        <end position="109"/>
    </location>
</feature>
<feature type="compositionally biased region" description="Low complexity" evidence="1">
    <location>
        <begin position="329"/>
        <end position="362"/>
    </location>
</feature>
<name>A0A086T901_HAPC1</name>
<proteinExistence type="predicted"/>
<evidence type="ECO:0000256" key="1">
    <source>
        <dbReference type="SAM" id="MobiDB-lite"/>
    </source>
</evidence>
<feature type="compositionally biased region" description="Basic and acidic residues" evidence="1">
    <location>
        <begin position="168"/>
        <end position="180"/>
    </location>
</feature>
<feature type="region of interest" description="Disordered" evidence="1">
    <location>
        <begin position="956"/>
        <end position="981"/>
    </location>
</feature>
<organism evidence="2 3">
    <name type="scientific">Hapsidospora chrysogenum (strain ATCC 11550 / CBS 779.69 / DSM 880 / IAM 14645 / JCM 23072 / IMI 49137)</name>
    <name type="common">Acremonium chrysogenum</name>
    <dbReference type="NCBI Taxonomy" id="857340"/>
    <lineage>
        <taxon>Eukaryota</taxon>
        <taxon>Fungi</taxon>
        <taxon>Dikarya</taxon>
        <taxon>Ascomycota</taxon>
        <taxon>Pezizomycotina</taxon>
        <taxon>Sordariomycetes</taxon>
        <taxon>Hypocreomycetidae</taxon>
        <taxon>Hypocreales</taxon>
        <taxon>Bionectriaceae</taxon>
        <taxon>Hapsidospora</taxon>
    </lineage>
</organism>
<feature type="compositionally biased region" description="Basic and acidic residues" evidence="1">
    <location>
        <begin position="621"/>
        <end position="639"/>
    </location>
</feature>
<feature type="compositionally biased region" description="Low complexity" evidence="1">
    <location>
        <begin position="426"/>
        <end position="437"/>
    </location>
</feature>
<feature type="compositionally biased region" description="Polar residues" evidence="1">
    <location>
        <begin position="199"/>
        <end position="213"/>
    </location>
</feature>
<feature type="compositionally biased region" description="Low complexity" evidence="1">
    <location>
        <begin position="602"/>
        <end position="615"/>
    </location>
</feature>
<reference evidence="3" key="1">
    <citation type="journal article" date="2014" name="Genome Announc.">
        <title>Genome sequence and annotation of Acremonium chrysogenum, producer of the beta-lactam antibiotic cephalosporin C.</title>
        <authorList>
            <person name="Terfehr D."/>
            <person name="Dahlmann T.A."/>
            <person name="Specht T."/>
            <person name="Zadra I."/>
            <person name="Kuernsteiner H."/>
            <person name="Kueck U."/>
        </authorList>
    </citation>
    <scope>NUCLEOTIDE SEQUENCE [LARGE SCALE GENOMIC DNA]</scope>
    <source>
        <strain evidence="3">ATCC 11550 / CBS 779.69 / DSM 880 / IAM 14645 / JCM 23072 / IMI 49137</strain>
    </source>
</reference>
<feature type="region of interest" description="Disordered" evidence="1">
    <location>
        <begin position="709"/>
        <end position="766"/>
    </location>
</feature>
<dbReference type="STRING" id="857340.A0A086T901"/>
<dbReference type="OrthoDB" id="3870679at2759"/>
<feature type="region of interest" description="Disordered" evidence="1">
    <location>
        <begin position="1"/>
        <end position="217"/>
    </location>
</feature>
<gene>
    <name evidence="2" type="ORF">ACRE_033350</name>
</gene>
<feature type="compositionally biased region" description="Pro residues" evidence="1">
    <location>
        <begin position="122"/>
        <end position="145"/>
    </location>
</feature>
<accession>A0A086T901</accession>
<feature type="compositionally biased region" description="Pro residues" evidence="1">
    <location>
        <begin position="742"/>
        <end position="751"/>
    </location>
</feature>
<dbReference type="Proteomes" id="UP000029964">
    <property type="component" value="Unassembled WGS sequence"/>
</dbReference>
<evidence type="ECO:0000313" key="2">
    <source>
        <dbReference type="EMBL" id="KFH45833.1"/>
    </source>
</evidence>